<sequence length="55" mass="6494">MILSHYRERGRVSLSTKKLEPTPGDMIRNPKLVFEKVILGTENFIMNVLFLYRIQ</sequence>
<gene>
    <name evidence="1" type="ORF">LITE_LOCUS50727</name>
</gene>
<reference evidence="1" key="1">
    <citation type="submission" date="2022-08" db="EMBL/GenBank/DDBJ databases">
        <authorList>
            <person name="Gutierrez-Valencia J."/>
        </authorList>
    </citation>
    <scope>NUCLEOTIDE SEQUENCE</scope>
</reference>
<dbReference type="AlphaFoldDB" id="A0AAV0S313"/>
<evidence type="ECO:0000313" key="1">
    <source>
        <dbReference type="EMBL" id="CAI0626137.1"/>
    </source>
</evidence>
<proteinExistence type="predicted"/>
<organism evidence="1 2">
    <name type="scientific">Linum tenue</name>
    <dbReference type="NCBI Taxonomy" id="586396"/>
    <lineage>
        <taxon>Eukaryota</taxon>
        <taxon>Viridiplantae</taxon>
        <taxon>Streptophyta</taxon>
        <taxon>Embryophyta</taxon>
        <taxon>Tracheophyta</taxon>
        <taxon>Spermatophyta</taxon>
        <taxon>Magnoliopsida</taxon>
        <taxon>eudicotyledons</taxon>
        <taxon>Gunneridae</taxon>
        <taxon>Pentapetalae</taxon>
        <taxon>rosids</taxon>
        <taxon>fabids</taxon>
        <taxon>Malpighiales</taxon>
        <taxon>Linaceae</taxon>
        <taxon>Linum</taxon>
    </lineage>
</organism>
<name>A0AAV0S313_9ROSI</name>
<accession>A0AAV0S313</accession>
<dbReference type="EMBL" id="CAMGYJ010000011">
    <property type="protein sequence ID" value="CAI0626137.1"/>
    <property type="molecule type" value="Genomic_DNA"/>
</dbReference>
<keyword evidence="2" id="KW-1185">Reference proteome</keyword>
<protein>
    <submittedName>
        <fullName evidence="1">Uncharacterized protein</fullName>
    </submittedName>
</protein>
<comment type="caution">
    <text evidence="1">The sequence shown here is derived from an EMBL/GenBank/DDBJ whole genome shotgun (WGS) entry which is preliminary data.</text>
</comment>
<dbReference type="Proteomes" id="UP001154282">
    <property type="component" value="Unassembled WGS sequence"/>
</dbReference>
<evidence type="ECO:0000313" key="2">
    <source>
        <dbReference type="Proteomes" id="UP001154282"/>
    </source>
</evidence>
<feature type="non-terminal residue" evidence="1">
    <location>
        <position position="55"/>
    </location>
</feature>